<protein>
    <submittedName>
        <fullName evidence="1">Uncharacterized protein</fullName>
    </submittedName>
</protein>
<accession>A0ABT5AVC3</accession>
<dbReference type="RefSeq" id="WP_271734151.1">
    <property type="nucleotide sequence ID" value="NZ_JANQDP010000174.1"/>
</dbReference>
<evidence type="ECO:0000313" key="2">
    <source>
        <dbReference type="Proteomes" id="UP001212499"/>
    </source>
</evidence>
<sequence>MYKEKDFEQIIERELLDISGYHQGNPKDYDRETAFFPTQIINFIQTTQPKQWEYLANTSPSDVQKIIIDSLTKELKSRGMLDVLRKMIF</sequence>
<reference evidence="1 2" key="1">
    <citation type="submission" date="2023-01" db="EMBL/GenBank/DDBJ databases">
        <title>Genomes from the Australian National Cyanobacteria Reference Collection.</title>
        <authorList>
            <person name="Willis A."/>
            <person name="Lee E.M.F."/>
        </authorList>
    </citation>
    <scope>NUCLEOTIDE SEQUENCE [LARGE SCALE GENOMIC DNA]</scope>
    <source>
        <strain evidence="1 2">CS-1033</strain>
    </source>
</reference>
<comment type="caution">
    <text evidence="1">The sequence shown here is derived from an EMBL/GenBank/DDBJ whole genome shotgun (WGS) entry which is preliminary data.</text>
</comment>
<dbReference type="EMBL" id="JAQMUH010000166">
    <property type="protein sequence ID" value="MDB9540887.1"/>
    <property type="molecule type" value="Genomic_DNA"/>
</dbReference>
<name>A0ABT5AVC3_9CYAN</name>
<keyword evidence="2" id="KW-1185">Reference proteome</keyword>
<evidence type="ECO:0000313" key="1">
    <source>
        <dbReference type="EMBL" id="MDB9540887.1"/>
    </source>
</evidence>
<dbReference type="Proteomes" id="UP001212499">
    <property type="component" value="Unassembled WGS sequence"/>
</dbReference>
<proteinExistence type="predicted"/>
<organism evidence="1 2">
    <name type="scientific">Anabaenopsis arnoldii</name>
    <dbReference type="NCBI Taxonomy" id="2152938"/>
    <lineage>
        <taxon>Bacteria</taxon>
        <taxon>Bacillati</taxon>
        <taxon>Cyanobacteriota</taxon>
        <taxon>Cyanophyceae</taxon>
        <taxon>Nostocales</taxon>
        <taxon>Nodulariaceae</taxon>
        <taxon>Anabaenopsis</taxon>
    </lineage>
</organism>
<gene>
    <name evidence="1" type="ORF">PN457_14695</name>
</gene>